<dbReference type="PRINTS" id="PR00344">
    <property type="entry name" value="BCTRLSENSOR"/>
</dbReference>
<feature type="domain" description="PAC" evidence="15">
    <location>
        <begin position="362"/>
        <end position="414"/>
    </location>
</feature>
<gene>
    <name evidence="16" type="ORF">KSF_078480</name>
</gene>
<feature type="transmembrane region" description="Helical" evidence="13">
    <location>
        <begin position="72"/>
        <end position="105"/>
    </location>
</feature>
<evidence type="ECO:0000313" key="16">
    <source>
        <dbReference type="EMBL" id="GHO97800.1"/>
    </source>
</evidence>
<keyword evidence="12 13" id="KW-0472">Membrane</keyword>
<dbReference type="SMART" id="SM00387">
    <property type="entry name" value="HATPase_c"/>
    <property type="match status" value="1"/>
</dbReference>
<keyword evidence="11" id="KW-0902">Two-component regulatory system</keyword>
<evidence type="ECO:0000256" key="4">
    <source>
        <dbReference type="ARBA" id="ARBA00022553"/>
    </source>
</evidence>
<keyword evidence="4" id="KW-0597">Phosphoprotein</keyword>
<evidence type="ECO:0000256" key="5">
    <source>
        <dbReference type="ARBA" id="ARBA00022679"/>
    </source>
</evidence>
<evidence type="ECO:0000256" key="8">
    <source>
        <dbReference type="ARBA" id="ARBA00022777"/>
    </source>
</evidence>
<dbReference type="EMBL" id="BNJK01000002">
    <property type="protein sequence ID" value="GHO97800.1"/>
    <property type="molecule type" value="Genomic_DNA"/>
</dbReference>
<comment type="subcellular location">
    <subcellularLocation>
        <location evidence="2">Membrane</location>
        <topology evidence="2">Multi-pass membrane protein</topology>
    </subcellularLocation>
</comment>
<dbReference type="SUPFAM" id="SSF55874">
    <property type="entry name" value="ATPase domain of HSP90 chaperone/DNA topoisomerase II/histidine kinase"/>
    <property type="match status" value="1"/>
</dbReference>
<dbReference type="EC" id="2.7.13.3" evidence="3"/>
<dbReference type="GO" id="GO:0005524">
    <property type="term" value="F:ATP binding"/>
    <property type="evidence" value="ECO:0007669"/>
    <property type="project" value="UniProtKB-KW"/>
</dbReference>
<keyword evidence="8" id="KW-0418">Kinase</keyword>
<dbReference type="PROSITE" id="PS50109">
    <property type="entry name" value="HIS_KIN"/>
    <property type="match status" value="1"/>
</dbReference>
<dbReference type="GO" id="GO:0000155">
    <property type="term" value="F:phosphorelay sensor kinase activity"/>
    <property type="evidence" value="ECO:0007669"/>
    <property type="project" value="InterPro"/>
</dbReference>
<dbReference type="InterPro" id="IPR035965">
    <property type="entry name" value="PAS-like_dom_sf"/>
</dbReference>
<keyword evidence="7" id="KW-0547">Nucleotide-binding</keyword>
<evidence type="ECO:0000313" key="17">
    <source>
        <dbReference type="Proteomes" id="UP000597444"/>
    </source>
</evidence>
<keyword evidence="6 13" id="KW-0812">Transmembrane</keyword>
<dbReference type="RefSeq" id="WP_220208581.1">
    <property type="nucleotide sequence ID" value="NZ_BNJK01000002.1"/>
</dbReference>
<dbReference type="SMART" id="SM00065">
    <property type="entry name" value="GAF"/>
    <property type="match status" value="1"/>
</dbReference>
<dbReference type="NCBIfam" id="TIGR00229">
    <property type="entry name" value="sensory_box"/>
    <property type="match status" value="1"/>
</dbReference>
<dbReference type="CDD" id="cd00130">
    <property type="entry name" value="PAS"/>
    <property type="match status" value="1"/>
</dbReference>
<feature type="domain" description="Histidine kinase" evidence="14">
    <location>
        <begin position="617"/>
        <end position="850"/>
    </location>
</feature>
<organism evidence="16 17">
    <name type="scientific">Reticulibacter mediterranei</name>
    <dbReference type="NCBI Taxonomy" id="2778369"/>
    <lineage>
        <taxon>Bacteria</taxon>
        <taxon>Bacillati</taxon>
        <taxon>Chloroflexota</taxon>
        <taxon>Ktedonobacteria</taxon>
        <taxon>Ktedonobacterales</taxon>
        <taxon>Reticulibacteraceae</taxon>
        <taxon>Reticulibacter</taxon>
    </lineage>
</organism>
<dbReference type="Gene3D" id="3.30.565.10">
    <property type="entry name" value="Histidine kinase-like ATPase, C-terminal domain"/>
    <property type="match status" value="1"/>
</dbReference>
<dbReference type="InterPro" id="IPR025201">
    <property type="entry name" value="KdpD_TM"/>
</dbReference>
<dbReference type="Pfam" id="PF13426">
    <property type="entry name" value="PAS_9"/>
    <property type="match status" value="1"/>
</dbReference>
<dbReference type="InterPro" id="IPR003594">
    <property type="entry name" value="HATPase_dom"/>
</dbReference>
<dbReference type="InterPro" id="IPR004358">
    <property type="entry name" value="Sig_transdc_His_kin-like_C"/>
</dbReference>
<comment type="catalytic activity">
    <reaction evidence="1">
        <text>ATP + protein L-histidine = ADP + protein N-phospho-L-histidine.</text>
        <dbReference type="EC" id="2.7.13.3"/>
    </reaction>
</comment>
<keyword evidence="9" id="KW-0067">ATP-binding</keyword>
<dbReference type="SUPFAM" id="SSF47384">
    <property type="entry name" value="Homodimeric domain of signal transducing histidine kinase"/>
    <property type="match status" value="1"/>
</dbReference>
<dbReference type="AlphaFoldDB" id="A0A8J3IVY3"/>
<evidence type="ECO:0000256" key="3">
    <source>
        <dbReference type="ARBA" id="ARBA00012438"/>
    </source>
</evidence>
<protein>
    <recommendedName>
        <fullName evidence="3">histidine kinase</fullName>
        <ecNumber evidence="3">2.7.13.3</ecNumber>
    </recommendedName>
</protein>
<dbReference type="InterPro" id="IPR003018">
    <property type="entry name" value="GAF"/>
</dbReference>
<dbReference type="SUPFAM" id="SSF55785">
    <property type="entry name" value="PYP-like sensor domain (PAS domain)"/>
    <property type="match status" value="2"/>
</dbReference>
<evidence type="ECO:0000256" key="6">
    <source>
        <dbReference type="ARBA" id="ARBA00022692"/>
    </source>
</evidence>
<dbReference type="Pfam" id="PF13493">
    <property type="entry name" value="DUF4118"/>
    <property type="match status" value="1"/>
</dbReference>
<reference evidence="16" key="1">
    <citation type="submission" date="2020-10" db="EMBL/GenBank/DDBJ databases">
        <title>Taxonomic study of unclassified bacteria belonging to the class Ktedonobacteria.</title>
        <authorList>
            <person name="Yabe S."/>
            <person name="Wang C.M."/>
            <person name="Zheng Y."/>
            <person name="Sakai Y."/>
            <person name="Cavaletti L."/>
            <person name="Monciardini P."/>
            <person name="Donadio S."/>
        </authorList>
    </citation>
    <scope>NUCLEOTIDE SEQUENCE</scope>
    <source>
        <strain evidence="16">ID150040</strain>
    </source>
</reference>
<evidence type="ECO:0000256" key="1">
    <source>
        <dbReference type="ARBA" id="ARBA00000085"/>
    </source>
</evidence>
<dbReference type="SMART" id="SM00091">
    <property type="entry name" value="PAS"/>
    <property type="match status" value="2"/>
</dbReference>
<dbReference type="SMART" id="SM00086">
    <property type="entry name" value="PAC"/>
    <property type="match status" value="2"/>
</dbReference>
<evidence type="ECO:0000256" key="12">
    <source>
        <dbReference type="ARBA" id="ARBA00023136"/>
    </source>
</evidence>
<comment type="caution">
    <text evidence="16">The sequence shown here is derived from an EMBL/GenBank/DDBJ whole genome shotgun (WGS) entry which is preliminary data.</text>
</comment>
<dbReference type="PROSITE" id="PS50113">
    <property type="entry name" value="PAC"/>
    <property type="match status" value="2"/>
</dbReference>
<dbReference type="Gene3D" id="3.30.450.40">
    <property type="match status" value="1"/>
</dbReference>
<evidence type="ECO:0000259" key="15">
    <source>
        <dbReference type="PROSITE" id="PS50113"/>
    </source>
</evidence>
<dbReference type="Pfam" id="PF02518">
    <property type="entry name" value="HATPase_c"/>
    <property type="match status" value="1"/>
</dbReference>
<feature type="transmembrane region" description="Helical" evidence="13">
    <location>
        <begin position="39"/>
        <end position="60"/>
    </location>
</feature>
<dbReference type="InterPro" id="IPR036890">
    <property type="entry name" value="HATPase_C_sf"/>
</dbReference>
<evidence type="ECO:0000256" key="2">
    <source>
        <dbReference type="ARBA" id="ARBA00004141"/>
    </source>
</evidence>
<evidence type="ECO:0000256" key="10">
    <source>
        <dbReference type="ARBA" id="ARBA00022989"/>
    </source>
</evidence>
<dbReference type="InterPro" id="IPR036097">
    <property type="entry name" value="HisK_dim/P_sf"/>
</dbReference>
<feature type="domain" description="PAC" evidence="15">
    <location>
        <begin position="223"/>
        <end position="276"/>
    </location>
</feature>
<dbReference type="InterPro" id="IPR029016">
    <property type="entry name" value="GAF-like_dom_sf"/>
</dbReference>
<dbReference type="CDD" id="cd00075">
    <property type="entry name" value="HATPase"/>
    <property type="match status" value="1"/>
</dbReference>
<dbReference type="SUPFAM" id="SSF55781">
    <property type="entry name" value="GAF domain-like"/>
    <property type="match status" value="1"/>
</dbReference>
<evidence type="ECO:0000256" key="11">
    <source>
        <dbReference type="ARBA" id="ARBA00023012"/>
    </source>
</evidence>
<keyword evidence="5" id="KW-0808">Transferase</keyword>
<accession>A0A8J3IVY3</accession>
<evidence type="ECO:0000256" key="7">
    <source>
        <dbReference type="ARBA" id="ARBA00022741"/>
    </source>
</evidence>
<dbReference type="InterPro" id="IPR038318">
    <property type="entry name" value="KdpD_sf"/>
</dbReference>
<dbReference type="Gene3D" id="1.10.287.130">
    <property type="match status" value="1"/>
</dbReference>
<dbReference type="InterPro" id="IPR005467">
    <property type="entry name" value="His_kinase_dom"/>
</dbReference>
<dbReference type="FunFam" id="3.30.565.10:FF:000006">
    <property type="entry name" value="Sensor histidine kinase WalK"/>
    <property type="match status" value="1"/>
</dbReference>
<evidence type="ECO:0000256" key="9">
    <source>
        <dbReference type="ARBA" id="ARBA00022840"/>
    </source>
</evidence>
<dbReference type="CDD" id="cd00082">
    <property type="entry name" value="HisKA"/>
    <property type="match status" value="1"/>
</dbReference>
<dbReference type="Pfam" id="PF08448">
    <property type="entry name" value="PAS_4"/>
    <property type="match status" value="1"/>
</dbReference>
<dbReference type="Proteomes" id="UP000597444">
    <property type="component" value="Unassembled WGS sequence"/>
</dbReference>
<dbReference type="PANTHER" id="PTHR43547">
    <property type="entry name" value="TWO-COMPONENT HISTIDINE KINASE"/>
    <property type="match status" value="1"/>
</dbReference>
<keyword evidence="10 13" id="KW-1133">Transmembrane helix</keyword>
<name>A0A8J3IVY3_9CHLR</name>
<evidence type="ECO:0000256" key="13">
    <source>
        <dbReference type="SAM" id="Phobius"/>
    </source>
</evidence>
<dbReference type="PANTHER" id="PTHR43547:SF2">
    <property type="entry name" value="HYBRID SIGNAL TRANSDUCTION HISTIDINE KINASE C"/>
    <property type="match status" value="1"/>
</dbReference>
<dbReference type="Gene3D" id="1.20.120.620">
    <property type="entry name" value="Backbone structure of the membrane domain of e. Coli histidine kinase receptor kdpd"/>
    <property type="match status" value="1"/>
</dbReference>
<dbReference type="InterPro" id="IPR000014">
    <property type="entry name" value="PAS"/>
</dbReference>
<dbReference type="Gene3D" id="3.30.450.20">
    <property type="entry name" value="PAS domain"/>
    <property type="match status" value="2"/>
</dbReference>
<feature type="transmembrane region" description="Helical" evidence="13">
    <location>
        <begin position="117"/>
        <end position="136"/>
    </location>
</feature>
<dbReference type="InterPro" id="IPR001610">
    <property type="entry name" value="PAC"/>
</dbReference>
<evidence type="ECO:0000259" key="14">
    <source>
        <dbReference type="PROSITE" id="PS50109"/>
    </source>
</evidence>
<proteinExistence type="predicted"/>
<dbReference type="InterPro" id="IPR013656">
    <property type="entry name" value="PAS_4"/>
</dbReference>
<dbReference type="SMART" id="SM00388">
    <property type="entry name" value="HisKA"/>
    <property type="match status" value="1"/>
</dbReference>
<dbReference type="InterPro" id="IPR003661">
    <property type="entry name" value="HisK_dim/P_dom"/>
</dbReference>
<dbReference type="GO" id="GO:0016020">
    <property type="term" value="C:membrane"/>
    <property type="evidence" value="ECO:0007669"/>
    <property type="project" value="UniProtKB-SubCell"/>
</dbReference>
<dbReference type="InterPro" id="IPR000700">
    <property type="entry name" value="PAS-assoc_C"/>
</dbReference>
<keyword evidence="17" id="KW-1185">Reference proteome</keyword>
<dbReference type="Pfam" id="PF00512">
    <property type="entry name" value="HisKA"/>
    <property type="match status" value="1"/>
</dbReference>
<dbReference type="Pfam" id="PF01590">
    <property type="entry name" value="GAF"/>
    <property type="match status" value="1"/>
</dbReference>
<sequence>MKQQEQPFLLARPGKLVNRWLQTSAFSPRIIPRPLAHPIAGYLIACFTQLCALTIVVWLVRLWPGLHFREALPLLTIMLVALGWGTGPSIAATLTGTLLLALLRLPSFLTTPLEDSVGIAIYLGVGLMVSVLTSQVQQARYRAERLSGNLSAIVDAIPDSVTTYDPHGNVARMNRQAREKVSITRHLSLKGIDHDLHIRTLKGEPLPLQALPLARALQGETINGFEMIFQQPETQRDRYIAISAAPWRNTHGDIEGAVTVTRDLSDLRKAEWEAAERASLLETTFSTMTDAVTVYDLEGEIIHINPVAQALYQEFAGEDISHLSLTEQVARIIVHDEHGEPLMLEQIPSVRILRGEHLVGKQAVTIRVTTPTGREIWLHVSGAPIATSQGVRLGVVIILRDETERYALEQRTRRALDALLTMAQTVVFHPFKKEDPSPEQGLEVLQHTVQHLANLAEPVLNSKRMSISLIDEQTEHNTPLAATGLLAEQLEHWWSELSSSSANDYLTPALLQQLQAGETLILDLANQPPTSRDYYGFGLTLAIPLLSNNRLIGLIAIDNGQRSQGYTKEDIAVAHAVAQLTTLVIERERLEVERTEARASVLALQETNRLMNEFLSIAAHEIRTPLTTIRASLQLSQRQLKRILNDETSPSSTVKNRLTTISELTERAVHQASRQTRLVRDLLDVSRIQAGHLNLHPEQIDLTTLVGSAVIDQRTQTPNRTVLLEVPEGELAVQADRDRIEQVIDNYLSNALKYSEADKPVLVKAERTESGQARVLVRDEGPGLPFAEQQAIWERFYRVPDVEVKSGSGIGLGLGLHISRTIIEQLGGRVGIESEPGQGSTFWFTLPLLIHETD</sequence>